<accession>A0AAV8SY66</accession>
<comment type="caution">
    <text evidence="1">The sequence shown here is derived from an EMBL/GenBank/DDBJ whole genome shotgun (WGS) entry which is preliminary data.</text>
</comment>
<reference evidence="1 2" key="1">
    <citation type="submission" date="2021-09" db="EMBL/GenBank/DDBJ databases">
        <title>Genomic insights and catalytic innovation underlie evolution of tropane alkaloids biosynthesis.</title>
        <authorList>
            <person name="Wang Y.-J."/>
            <person name="Tian T."/>
            <person name="Huang J.-P."/>
            <person name="Huang S.-X."/>
        </authorList>
    </citation>
    <scope>NUCLEOTIDE SEQUENCE [LARGE SCALE GENOMIC DNA]</scope>
    <source>
        <strain evidence="1">KIB-2018</strain>
        <tissue evidence="1">Leaf</tissue>
    </source>
</reference>
<protein>
    <submittedName>
        <fullName evidence="1">Uncharacterized protein</fullName>
    </submittedName>
</protein>
<dbReference type="AlphaFoldDB" id="A0AAV8SY66"/>
<gene>
    <name evidence="1" type="ORF">K2173_003211</name>
</gene>
<sequence length="94" mass="10147">MAASGARRTLQFSSASSLSLASKAPNFSGFFTFKLSSASRFSLHKLTSSMSPVWGNWLPLPHLRMLAITSSLLKFRSSRCGDGINEALQVALPL</sequence>
<proteinExistence type="predicted"/>
<dbReference type="EMBL" id="JAIWQS010000007">
    <property type="protein sequence ID" value="KAJ8758973.1"/>
    <property type="molecule type" value="Genomic_DNA"/>
</dbReference>
<evidence type="ECO:0000313" key="2">
    <source>
        <dbReference type="Proteomes" id="UP001159364"/>
    </source>
</evidence>
<evidence type="ECO:0000313" key="1">
    <source>
        <dbReference type="EMBL" id="KAJ8758973.1"/>
    </source>
</evidence>
<organism evidence="1 2">
    <name type="scientific">Erythroxylum novogranatense</name>
    <dbReference type="NCBI Taxonomy" id="1862640"/>
    <lineage>
        <taxon>Eukaryota</taxon>
        <taxon>Viridiplantae</taxon>
        <taxon>Streptophyta</taxon>
        <taxon>Embryophyta</taxon>
        <taxon>Tracheophyta</taxon>
        <taxon>Spermatophyta</taxon>
        <taxon>Magnoliopsida</taxon>
        <taxon>eudicotyledons</taxon>
        <taxon>Gunneridae</taxon>
        <taxon>Pentapetalae</taxon>
        <taxon>rosids</taxon>
        <taxon>fabids</taxon>
        <taxon>Malpighiales</taxon>
        <taxon>Erythroxylaceae</taxon>
        <taxon>Erythroxylum</taxon>
    </lineage>
</organism>
<name>A0AAV8SY66_9ROSI</name>
<keyword evidence="2" id="KW-1185">Reference proteome</keyword>
<dbReference type="Proteomes" id="UP001159364">
    <property type="component" value="Linkage Group LG07"/>
</dbReference>